<dbReference type="RefSeq" id="WP_070733578.1">
    <property type="nucleotide sequence ID" value="NZ_MDZC01000046.1"/>
</dbReference>
<keyword evidence="6" id="KW-1185">Reference proteome</keyword>
<dbReference type="PANTHER" id="PTHR42781">
    <property type="entry name" value="SPERMIDINE/PUTRESCINE IMPORT ATP-BINDING PROTEIN POTA"/>
    <property type="match status" value="1"/>
</dbReference>
<comment type="caution">
    <text evidence="5">The sequence shown here is derived from an EMBL/GenBank/DDBJ whole genome shotgun (WGS) entry which is preliminary data.</text>
</comment>
<reference evidence="5 6" key="1">
    <citation type="submission" date="2016-08" db="EMBL/GenBank/DDBJ databases">
        <title>Hymenobacter coccineus sp. nov., Hymenobacter lapidarius sp. nov. and Hymenobacter glacialis sp. nov., isolated from Antarctic soil.</title>
        <authorList>
            <person name="Sedlacek I."/>
            <person name="Kralova S."/>
            <person name="Kyrova K."/>
            <person name="Maslanova I."/>
            <person name="Stankova E."/>
            <person name="Vrbovska V."/>
            <person name="Nemec M."/>
            <person name="Bartak M."/>
            <person name="Svec P."/>
            <person name="Busse H.-J."/>
            <person name="Pantucek R."/>
        </authorList>
    </citation>
    <scope>NUCLEOTIDE SEQUENCE [LARGE SCALE GENOMIC DNA]</scope>
    <source>
        <strain evidence="5 6">CCM 8648</strain>
    </source>
</reference>
<dbReference type="PROSITE" id="PS50893">
    <property type="entry name" value="ABC_TRANSPORTER_2"/>
    <property type="match status" value="1"/>
</dbReference>
<dbReference type="Pfam" id="PF00005">
    <property type="entry name" value="ABC_tran"/>
    <property type="match status" value="1"/>
</dbReference>
<evidence type="ECO:0000259" key="4">
    <source>
        <dbReference type="PROSITE" id="PS50893"/>
    </source>
</evidence>
<dbReference type="Proteomes" id="UP000177791">
    <property type="component" value="Unassembled WGS sequence"/>
</dbReference>
<organism evidence="5 6">
    <name type="scientific">Hymenobacter glacialis</name>
    <dbReference type="NCBI Taxonomy" id="1908236"/>
    <lineage>
        <taxon>Bacteria</taxon>
        <taxon>Pseudomonadati</taxon>
        <taxon>Bacteroidota</taxon>
        <taxon>Cytophagia</taxon>
        <taxon>Cytophagales</taxon>
        <taxon>Hymenobacteraceae</taxon>
        <taxon>Hymenobacter</taxon>
    </lineage>
</organism>
<dbReference type="Gene3D" id="3.40.50.300">
    <property type="entry name" value="P-loop containing nucleotide triphosphate hydrolases"/>
    <property type="match status" value="1"/>
</dbReference>
<dbReference type="InterPro" id="IPR003593">
    <property type="entry name" value="AAA+_ATPase"/>
</dbReference>
<evidence type="ECO:0000256" key="3">
    <source>
        <dbReference type="ARBA" id="ARBA00022840"/>
    </source>
</evidence>
<feature type="domain" description="ABC transporter" evidence="4">
    <location>
        <begin position="4"/>
        <end position="231"/>
    </location>
</feature>
<dbReference type="InterPro" id="IPR027417">
    <property type="entry name" value="P-loop_NTPase"/>
</dbReference>
<dbReference type="STRING" id="1908236.BEN48_00940"/>
<dbReference type="AlphaFoldDB" id="A0A1G1T7Z4"/>
<dbReference type="InterPro" id="IPR003439">
    <property type="entry name" value="ABC_transporter-like_ATP-bd"/>
</dbReference>
<evidence type="ECO:0000313" key="5">
    <source>
        <dbReference type="EMBL" id="OGX86954.1"/>
    </source>
</evidence>
<dbReference type="PANTHER" id="PTHR42781:SF4">
    <property type="entry name" value="SPERMIDINE_PUTRESCINE IMPORT ATP-BINDING PROTEIN POTA"/>
    <property type="match status" value="1"/>
</dbReference>
<dbReference type="GO" id="GO:0022857">
    <property type="term" value="F:transmembrane transporter activity"/>
    <property type="evidence" value="ECO:0007669"/>
    <property type="project" value="InterPro"/>
</dbReference>
<dbReference type="GO" id="GO:0016887">
    <property type="term" value="F:ATP hydrolysis activity"/>
    <property type="evidence" value="ECO:0007669"/>
    <property type="project" value="InterPro"/>
</dbReference>
<gene>
    <name evidence="5" type="ORF">BEN48_00940</name>
</gene>
<dbReference type="SMART" id="SM00382">
    <property type="entry name" value="AAA"/>
    <property type="match status" value="1"/>
</dbReference>
<sequence length="326" mass="35682">MELLSVSGISLAERGQEVLQSISFTQQAGQKLALVGESGTGKSTLLQVIAGLIQPSAGTVLVQGQRVRGPADTLLPGHPGVAYLTQTSELPHSLRVEQVLRYANKQPPADAQSLYQLCRIDHLLARRTDQLSGGEQQRVALARLLLSTPQLLLLDEPYSNLDRTHKQVLQQVIADVSSRLGITTLLVSHDSADILSWADSILVLRKGHIVQQDTPERIYYQPANEYTAALFGDYSLVRGTDRQALKPVSARRAAATVLLVRPEQFQLKSVKKGNLRGIVRSVQFFGSYYELEVELPESIVRVRAEKDAHRPGTAVSVCLKAARVGI</sequence>
<evidence type="ECO:0000256" key="1">
    <source>
        <dbReference type="ARBA" id="ARBA00022448"/>
    </source>
</evidence>
<dbReference type="EMBL" id="MDZC01000046">
    <property type="protein sequence ID" value="OGX86954.1"/>
    <property type="molecule type" value="Genomic_DNA"/>
</dbReference>
<dbReference type="InterPro" id="IPR017871">
    <property type="entry name" value="ABC_transporter-like_CS"/>
</dbReference>
<keyword evidence="2" id="KW-0547">Nucleotide-binding</keyword>
<accession>A0A1G1T7Z4</accession>
<evidence type="ECO:0000313" key="6">
    <source>
        <dbReference type="Proteomes" id="UP000177791"/>
    </source>
</evidence>
<dbReference type="SUPFAM" id="SSF52540">
    <property type="entry name" value="P-loop containing nucleoside triphosphate hydrolases"/>
    <property type="match status" value="1"/>
</dbReference>
<name>A0A1G1T7Z4_9BACT</name>
<dbReference type="PROSITE" id="PS00211">
    <property type="entry name" value="ABC_TRANSPORTER_1"/>
    <property type="match status" value="1"/>
</dbReference>
<dbReference type="GO" id="GO:0043190">
    <property type="term" value="C:ATP-binding cassette (ABC) transporter complex"/>
    <property type="evidence" value="ECO:0007669"/>
    <property type="project" value="InterPro"/>
</dbReference>
<dbReference type="InterPro" id="IPR008995">
    <property type="entry name" value="Mo/tungstate-bd_C_term_dom"/>
</dbReference>
<dbReference type="Pfam" id="PF08402">
    <property type="entry name" value="TOBE_2"/>
    <property type="match status" value="1"/>
</dbReference>
<keyword evidence="1" id="KW-0813">Transport</keyword>
<dbReference type="InterPro" id="IPR050093">
    <property type="entry name" value="ABC_SmlMolc_Importer"/>
</dbReference>
<keyword evidence="3" id="KW-0067">ATP-binding</keyword>
<protein>
    <recommendedName>
        <fullName evidence="4">ABC transporter domain-containing protein</fullName>
    </recommendedName>
</protein>
<dbReference type="SUPFAM" id="SSF50331">
    <property type="entry name" value="MOP-like"/>
    <property type="match status" value="1"/>
</dbReference>
<dbReference type="InterPro" id="IPR013611">
    <property type="entry name" value="Transp-assoc_OB_typ2"/>
</dbReference>
<dbReference type="OrthoDB" id="9802264at2"/>
<evidence type="ECO:0000256" key="2">
    <source>
        <dbReference type="ARBA" id="ARBA00022741"/>
    </source>
</evidence>
<dbReference type="GO" id="GO:0005524">
    <property type="term" value="F:ATP binding"/>
    <property type="evidence" value="ECO:0007669"/>
    <property type="project" value="UniProtKB-KW"/>
</dbReference>
<proteinExistence type="predicted"/>